<feature type="binding site" evidence="11">
    <location>
        <position position="214"/>
    </location>
    <ligand>
        <name>Ca(2+)</name>
        <dbReference type="ChEBI" id="CHEBI:29108"/>
        <label>2</label>
    </ligand>
</feature>
<comment type="catalytic activity">
    <reaction evidence="1">
        <text>2 a phenolic donor + H2O2 = 2 a phenolic radical donor + 2 H2O</text>
        <dbReference type="Rhea" id="RHEA:56136"/>
        <dbReference type="ChEBI" id="CHEBI:15377"/>
        <dbReference type="ChEBI" id="CHEBI:16240"/>
        <dbReference type="ChEBI" id="CHEBI:139520"/>
        <dbReference type="ChEBI" id="CHEBI:139521"/>
        <dbReference type="EC" id="1.11.1.7"/>
    </reaction>
</comment>
<dbReference type="EMBL" id="QZWG01000004">
    <property type="protein sequence ID" value="RZC15235.1"/>
    <property type="molecule type" value="Genomic_DNA"/>
</dbReference>
<evidence type="ECO:0000256" key="3">
    <source>
        <dbReference type="ARBA" id="ARBA00012313"/>
    </source>
</evidence>
<evidence type="ECO:0000256" key="13">
    <source>
        <dbReference type="PIRSR" id="PIRSR600823-5"/>
    </source>
</evidence>
<comment type="cofactor">
    <cofactor evidence="11">
        <name>Ca(2+)</name>
        <dbReference type="ChEBI" id="CHEBI:29108"/>
    </cofactor>
    <text evidence="11">Binds 2 calcium ions per subunit.</text>
</comment>
<dbReference type="EC" id="1.11.1.7" evidence="3"/>
<evidence type="ECO:0000256" key="2">
    <source>
        <dbReference type="ARBA" id="ARBA00002322"/>
    </source>
</evidence>
<reference evidence="16 17" key="1">
    <citation type="submission" date="2018-09" db="EMBL/GenBank/DDBJ databases">
        <title>A high-quality reference genome of wild soybean provides a powerful tool to mine soybean genomes.</title>
        <authorList>
            <person name="Xie M."/>
            <person name="Chung C.Y.L."/>
            <person name="Li M.-W."/>
            <person name="Wong F.-L."/>
            <person name="Chan T.-F."/>
            <person name="Lam H.-M."/>
        </authorList>
    </citation>
    <scope>NUCLEOTIDE SEQUENCE [LARGE SCALE GENOMIC DNA]</scope>
    <source>
        <strain evidence="17">cv. W05</strain>
        <tissue evidence="16">Hypocotyl of etiolated seedlings</tissue>
    </source>
</reference>
<sequence length="262" mass="28667">METKTGTLSIAVSSLFMFSFVALVKGSLSFNFYAAACPSQESIIRNIVSSSSSTDTTIPGKVLRLVFHDCFVVLAVNFLDEMDHFIICRDVSLMLQGNNTEQSDPGNRSVGGFSVIDSAKRILEKFCPRTVSCADIIALAAGDAVEIAGEPRTMIPTGAHTIGTAHCSSFRDRFQEDSKGNLRLIDKTLYSDYANELMKQCPAGVQPSVTVNNDPETSKVFDNMYYQNLLAHKGLFQSDSVLISNGSTRKLVEDFANDQELF</sequence>
<dbReference type="PRINTS" id="PR00461">
    <property type="entry name" value="PLPEROXIDASE"/>
</dbReference>
<evidence type="ECO:0000313" key="16">
    <source>
        <dbReference type="EMBL" id="RZC15235.1"/>
    </source>
</evidence>
<keyword evidence="6 11" id="KW-0479">Metal-binding</keyword>
<evidence type="ECO:0000256" key="10">
    <source>
        <dbReference type="PIRSR" id="PIRSR600823-1"/>
    </source>
</evidence>
<dbReference type="Gene3D" id="1.10.420.10">
    <property type="entry name" value="Peroxidase, domain 2"/>
    <property type="match status" value="1"/>
</dbReference>
<keyword evidence="17" id="KW-1185">Reference proteome</keyword>
<comment type="similarity">
    <text evidence="14">Belongs to the peroxidase family.</text>
</comment>
<gene>
    <name evidence="16" type="ORF">D0Y65_008906</name>
</gene>
<evidence type="ECO:0000256" key="11">
    <source>
        <dbReference type="PIRSR" id="PIRSR600823-3"/>
    </source>
</evidence>
<feature type="domain" description="Plant heme peroxidase family profile" evidence="15">
    <location>
        <begin position="27"/>
        <end position="262"/>
    </location>
</feature>
<keyword evidence="7 16" id="KW-0560">Oxidoreductase</keyword>
<feature type="active site" description="Proton acceptor" evidence="10">
    <location>
        <position position="68"/>
    </location>
</feature>
<dbReference type="FunFam" id="1.10.420.10:FF:000001">
    <property type="entry name" value="Peroxidase"/>
    <property type="match status" value="1"/>
</dbReference>
<feature type="site" description="Transition state stabilizer" evidence="12">
    <location>
        <position position="64"/>
    </location>
</feature>
<evidence type="ECO:0000256" key="6">
    <source>
        <dbReference type="ARBA" id="ARBA00022723"/>
    </source>
</evidence>
<keyword evidence="4 16" id="KW-0575">Peroxidase</keyword>
<feature type="binding site" evidence="11">
    <location>
        <position position="217"/>
    </location>
    <ligand>
        <name>Ca(2+)</name>
        <dbReference type="ChEBI" id="CHEBI:29108"/>
        <label>2</label>
    </ligand>
</feature>
<evidence type="ECO:0000256" key="14">
    <source>
        <dbReference type="RuleBase" id="RU004241"/>
    </source>
</evidence>
<dbReference type="InterPro" id="IPR002016">
    <property type="entry name" value="Haem_peroxidase"/>
</dbReference>
<proteinExistence type="inferred from homology"/>
<dbReference type="InterPro" id="IPR000823">
    <property type="entry name" value="Peroxidase_pln"/>
</dbReference>
<keyword evidence="11" id="KW-0106">Calcium</keyword>
<feature type="binding site" evidence="11">
    <location>
        <position position="69"/>
    </location>
    <ligand>
        <name>Ca(2+)</name>
        <dbReference type="ChEBI" id="CHEBI:29108"/>
        <label>1</label>
    </ligand>
</feature>
<keyword evidence="9 13" id="KW-1015">Disulfide bond</keyword>
<evidence type="ECO:0000256" key="1">
    <source>
        <dbReference type="ARBA" id="ARBA00000189"/>
    </source>
</evidence>
<feature type="binding site" description="axial binding residue" evidence="11">
    <location>
        <position position="160"/>
    </location>
    <ligand>
        <name>heme b</name>
        <dbReference type="ChEBI" id="CHEBI:60344"/>
    </ligand>
    <ligandPart>
        <name>Fe</name>
        <dbReference type="ChEBI" id="CHEBI:18248"/>
    </ligandPart>
</feature>
<feature type="disulfide bond" evidence="13">
    <location>
        <begin position="70"/>
        <end position="88"/>
    </location>
</feature>
<organism evidence="16 17">
    <name type="scientific">Glycine soja</name>
    <name type="common">Wild soybean</name>
    <dbReference type="NCBI Taxonomy" id="3848"/>
    <lineage>
        <taxon>Eukaryota</taxon>
        <taxon>Viridiplantae</taxon>
        <taxon>Streptophyta</taxon>
        <taxon>Embryophyta</taxon>
        <taxon>Tracheophyta</taxon>
        <taxon>Spermatophyta</taxon>
        <taxon>Magnoliopsida</taxon>
        <taxon>eudicotyledons</taxon>
        <taxon>Gunneridae</taxon>
        <taxon>Pentapetalae</taxon>
        <taxon>rosids</taxon>
        <taxon>fabids</taxon>
        <taxon>Fabales</taxon>
        <taxon>Fabaceae</taxon>
        <taxon>Papilionoideae</taxon>
        <taxon>50 kb inversion clade</taxon>
        <taxon>NPAAA clade</taxon>
        <taxon>indigoferoid/millettioid clade</taxon>
        <taxon>Phaseoleae</taxon>
        <taxon>Glycine</taxon>
        <taxon>Glycine subgen. Soja</taxon>
    </lineage>
</organism>
<comment type="function">
    <text evidence="2">Removal of H(2)O(2), oxidation of toxic reductants, biosynthesis and degradation of lignin, suberization, auxin catabolism, response to environmental stresses such as wounding, pathogen attack and oxidative stress. These functions might be dependent on each isozyme/isoform in each plant tissue.</text>
</comment>
<dbReference type="SUPFAM" id="SSF48113">
    <property type="entry name" value="Heme-dependent peroxidases"/>
    <property type="match status" value="1"/>
</dbReference>
<name>A0A445KW91_GLYSO</name>
<keyword evidence="5" id="KW-0349">Heme</keyword>
<evidence type="ECO:0000259" key="15">
    <source>
        <dbReference type="PROSITE" id="PS50873"/>
    </source>
</evidence>
<feature type="binding site" evidence="11">
    <location>
        <position position="222"/>
    </location>
    <ligand>
        <name>Ca(2+)</name>
        <dbReference type="ChEBI" id="CHEBI:29108"/>
        <label>2</label>
    </ligand>
</feature>
<evidence type="ECO:0000256" key="4">
    <source>
        <dbReference type="ARBA" id="ARBA00022559"/>
    </source>
</evidence>
<dbReference type="GO" id="GO:0020037">
    <property type="term" value="F:heme binding"/>
    <property type="evidence" value="ECO:0007669"/>
    <property type="project" value="InterPro"/>
</dbReference>
<dbReference type="GO" id="GO:0140825">
    <property type="term" value="F:lactoperoxidase activity"/>
    <property type="evidence" value="ECO:0007669"/>
    <property type="project" value="UniProtKB-EC"/>
</dbReference>
<feature type="disulfide bond" evidence="13">
    <location>
        <begin position="167"/>
        <end position="201"/>
    </location>
</feature>
<evidence type="ECO:0000256" key="8">
    <source>
        <dbReference type="ARBA" id="ARBA00023004"/>
    </source>
</evidence>
<evidence type="ECO:0000256" key="5">
    <source>
        <dbReference type="ARBA" id="ARBA00022617"/>
    </source>
</evidence>
<dbReference type="PANTHER" id="PTHR31517">
    <property type="match status" value="1"/>
</dbReference>
<evidence type="ECO:0000256" key="7">
    <source>
        <dbReference type="ARBA" id="ARBA00023002"/>
    </source>
</evidence>
<accession>A0A445KW91</accession>
<keyword evidence="8 11" id="KW-0408">Iron</keyword>
<evidence type="ECO:0000313" key="17">
    <source>
        <dbReference type="Proteomes" id="UP000289340"/>
    </source>
</evidence>
<feature type="binding site" evidence="11">
    <location>
        <position position="72"/>
    </location>
    <ligand>
        <name>Ca(2+)</name>
        <dbReference type="ChEBI" id="CHEBI:29108"/>
        <label>1</label>
    </ligand>
</feature>
<dbReference type="Gene3D" id="1.10.520.10">
    <property type="match status" value="1"/>
</dbReference>
<dbReference type="AlphaFoldDB" id="A0A445KW91"/>
<dbReference type="GO" id="GO:0046872">
    <property type="term" value="F:metal ion binding"/>
    <property type="evidence" value="ECO:0007669"/>
    <property type="project" value="UniProtKB-KW"/>
</dbReference>
<feature type="binding site" evidence="11">
    <location>
        <position position="83"/>
    </location>
    <ligand>
        <name>Ca(2+)</name>
        <dbReference type="ChEBI" id="CHEBI:29108"/>
        <label>1</label>
    </ligand>
</feature>
<dbReference type="Proteomes" id="UP000289340">
    <property type="component" value="Chromosome 4"/>
</dbReference>
<dbReference type="GO" id="GO:0006979">
    <property type="term" value="P:response to oxidative stress"/>
    <property type="evidence" value="ECO:0007669"/>
    <property type="project" value="InterPro"/>
</dbReference>
<comment type="cofactor">
    <cofactor evidence="11">
        <name>heme b</name>
        <dbReference type="ChEBI" id="CHEBI:60344"/>
    </cofactor>
    <text evidence="11">Binds 1 heme b (iron(II)-protoporphyrin IX) group per subunit.</text>
</comment>
<evidence type="ECO:0000256" key="12">
    <source>
        <dbReference type="PIRSR" id="PIRSR600823-4"/>
    </source>
</evidence>
<protein>
    <recommendedName>
        <fullName evidence="3">peroxidase</fullName>
        <ecNumber evidence="3">1.11.1.7</ecNumber>
    </recommendedName>
</protein>
<feature type="disulfide bond" evidence="13">
    <location>
        <begin position="37"/>
        <end position="127"/>
    </location>
</feature>
<dbReference type="Pfam" id="PF00141">
    <property type="entry name" value="peroxidase"/>
    <property type="match status" value="1"/>
</dbReference>
<dbReference type="PANTHER" id="PTHR31517:SF48">
    <property type="entry name" value="PEROXIDASE 16-RELATED"/>
    <property type="match status" value="1"/>
</dbReference>
<feature type="binding site" evidence="11">
    <location>
        <position position="161"/>
    </location>
    <ligand>
        <name>Ca(2+)</name>
        <dbReference type="ChEBI" id="CHEBI:29108"/>
        <label>2</label>
    </ligand>
</feature>
<evidence type="ECO:0000256" key="9">
    <source>
        <dbReference type="ARBA" id="ARBA00023157"/>
    </source>
</evidence>
<dbReference type="PRINTS" id="PR00458">
    <property type="entry name" value="PEROXIDASE"/>
</dbReference>
<dbReference type="InterPro" id="IPR010255">
    <property type="entry name" value="Haem_peroxidase_sf"/>
</dbReference>
<dbReference type="PROSITE" id="PS50873">
    <property type="entry name" value="PEROXIDASE_4"/>
    <property type="match status" value="1"/>
</dbReference>
<comment type="caution">
    <text evidence="16">The sequence shown here is derived from an EMBL/GenBank/DDBJ whole genome shotgun (WGS) entry which is preliminary data.</text>
</comment>